<protein>
    <submittedName>
        <fullName evidence="1">Uncharacterized protein</fullName>
    </submittedName>
</protein>
<keyword evidence="2" id="KW-1185">Reference proteome</keyword>
<sequence>MKMWRVLGAVRRKRSKVADEKMFEEGNGVEVEVQIFGHERERRQHGWARFSVIHSILHVPISILSCVSHPQVNGSDGVWVSGEFSQISEMNHLMVSDSMRYAILM</sequence>
<dbReference type="PANTHER" id="PTHR48165:SF1">
    <property type="entry name" value="TRANSMEMBRANE PROTEIN"/>
    <property type="match status" value="1"/>
</dbReference>
<accession>A0A4P1RR91</accession>
<gene>
    <name evidence="1" type="ORF">TanjilG_18988</name>
</gene>
<reference evidence="1 2" key="1">
    <citation type="journal article" date="2017" name="Plant Biotechnol. J.">
        <title>A comprehensive draft genome sequence for lupin (Lupinus angustifolius), an emerging health food: insights into plant-microbe interactions and legume evolution.</title>
        <authorList>
            <person name="Hane J.K."/>
            <person name="Ming Y."/>
            <person name="Kamphuis L.G."/>
            <person name="Nelson M.N."/>
            <person name="Garg G."/>
            <person name="Atkins C.A."/>
            <person name="Bayer P.E."/>
            <person name="Bravo A."/>
            <person name="Bringans S."/>
            <person name="Cannon S."/>
            <person name="Edwards D."/>
            <person name="Foley R."/>
            <person name="Gao L.L."/>
            <person name="Harrison M.J."/>
            <person name="Huang W."/>
            <person name="Hurgobin B."/>
            <person name="Li S."/>
            <person name="Liu C.W."/>
            <person name="McGrath A."/>
            <person name="Morahan G."/>
            <person name="Murray J."/>
            <person name="Weller J."/>
            <person name="Jian J."/>
            <person name="Singh K.B."/>
        </authorList>
    </citation>
    <scope>NUCLEOTIDE SEQUENCE [LARGE SCALE GENOMIC DNA]</scope>
    <source>
        <strain evidence="2">cv. Tanjil</strain>
        <tissue evidence="1">Whole plant</tissue>
    </source>
</reference>
<proteinExistence type="predicted"/>
<organism evidence="1 2">
    <name type="scientific">Lupinus angustifolius</name>
    <name type="common">Narrow-leaved blue lupine</name>
    <dbReference type="NCBI Taxonomy" id="3871"/>
    <lineage>
        <taxon>Eukaryota</taxon>
        <taxon>Viridiplantae</taxon>
        <taxon>Streptophyta</taxon>
        <taxon>Embryophyta</taxon>
        <taxon>Tracheophyta</taxon>
        <taxon>Spermatophyta</taxon>
        <taxon>Magnoliopsida</taxon>
        <taxon>eudicotyledons</taxon>
        <taxon>Gunneridae</taxon>
        <taxon>Pentapetalae</taxon>
        <taxon>rosids</taxon>
        <taxon>fabids</taxon>
        <taxon>Fabales</taxon>
        <taxon>Fabaceae</taxon>
        <taxon>Papilionoideae</taxon>
        <taxon>50 kb inversion clade</taxon>
        <taxon>genistoids sensu lato</taxon>
        <taxon>core genistoids</taxon>
        <taxon>Genisteae</taxon>
        <taxon>Lupinus</taxon>
    </lineage>
</organism>
<dbReference type="Proteomes" id="UP000188354">
    <property type="component" value="Chromosome LG02"/>
</dbReference>
<name>A0A4P1RR91_LUPAN</name>
<evidence type="ECO:0000313" key="1">
    <source>
        <dbReference type="EMBL" id="OIW16273.1"/>
    </source>
</evidence>
<dbReference type="PANTHER" id="PTHR48165">
    <property type="entry name" value="BNAC03G44900D PROTEIN"/>
    <property type="match status" value="1"/>
</dbReference>
<dbReference type="Gramene" id="OIW16273">
    <property type="protein sequence ID" value="OIW16273"/>
    <property type="gene ID" value="TanjilG_18988"/>
</dbReference>
<dbReference type="AlphaFoldDB" id="A0A4P1RR91"/>
<evidence type="ECO:0000313" key="2">
    <source>
        <dbReference type="Proteomes" id="UP000188354"/>
    </source>
</evidence>
<dbReference type="EMBL" id="CM007362">
    <property type="protein sequence ID" value="OIW16273.1"/>
    <property type="molecule type" value="Genomic_DNA"/>
</dbReference>